<dbReference type="SUPFAM" id="SSF54076">
    <property type="entry name" value="RNase A-like"/>
    <property type="match status" value="1"/>
</dbReference>
<dbReference type="PANTHER" id="PTHR11437:SF65">
    <property type="entry name" value="ANGIOGENIN-2"/>
    <property type="match status" value="1"/>
</dbReference>
<dbReference type="InterPro" id="IPR023412">
    <property type="entry name" value="RNaseA_domain"/>
</dbReference>
<dbReference type="EMBL" id="JAIPUX010000521">
    <property type="protein sequence ID" value="KAH0626307.1"/>
    <property type="molecule type" value="Genomic_DNA"/>
</dbReference>
<dbReference type="Pfam" id="PF00074">
    <property type="entry name" value="RnaseA"/>
    <property type="match status" value="1"/>
</dbReference>
<dbReference type="PRINTS" id="PR00794">
    <property type="entry name" value="RIBONUCLEASE"/>
</dbReference>
<evidence type="ECO:0000259" key="3">
    <source>
        <dbReference type="SMART" id="SM00092"/>
    </source>
</evidence>
<dbReference type="InterPro" id="IPR036816">
    <property type="entry name" value="RNaseA-like_dom_sf"/>
</dbReference>
<sequence length="156" mass="17481">MGDEVGYLFCQAELNMNFKGSGPILFAFLMVVFIVETYAADYNTFLRQHYDNPKSNVGKRYCDTMMQRRGMTKPQCKAVNSFVHGSKKQIIAVCGKAGKPYGNGLRRSNKQFSVTTCKLSGGSSRPPCKYRENKSNRFIVIACRGGKPVHFDEGQI</sequence>
<keyword evidence="5" id="KW-1185">Reference proteome</keyword>
<evidence type="ECO:0000313" key="4">
    <source>
        <dbReference type="EMBL" id="KAH0626307.1"/>
    </source>
</evidence>
<dbReference type="SMART" id="SM00092">
    <property type="entry name" value="RNAse_Pc"/>
    <property type="match status" value="1"/>
</dbReference>
<accession>A0ABQ7T997</accession>
<dbReference type="PANTHER" id="PTHR11437">
    <property type="entry name" value="RIBONUCLEASE"/>
    <property type="match status" value="1"/>
</dbReference>
<comment type="similarity">
    <text evidence="1">Belongs to the pancreatic ribonuclease family.</text>
</comment>
<feature type="transmembrane region" description="Helical" evidence="2">
    <location>
        <begin position="20"/>
        <end position="39"/>
    </location>
</feature>
<evidence type="ECO:0000256" key="1">
    <source>
        <dbReference type="ARBA" id="ARBA00005600"/>
    </source>
</evidence>
<protein>
    <recommendedName>
        <fullName evidence="3">Ribonuclease A-domain domain-containing protein</fullName>
    </recommendedName>
</protein>
<reference evidence="4 5" key="1">
    <citation type="journal article" date="2022" name="Gigascience">
        <title>A chromosome-level genome assembly and annotation of the desert horned lizard, Phrynosoma platyrhinos, provides insight into chromosomal rearrangements among reptiles.</title>
        <authorList>
            <person name="Koochekian N."/>
            <person name="Ascanio A."/>
            <person name="Farleigh K."/>
            <person name="Card D.C."/>
            <person name="Schield D.R."/>
            <person name="Castoe T.A."/>
            <person name="Jezkova T."/>
        </authorList>
    </citation>
    <scope>NUCLEOTIDE SEQUENCE [LARGE SCALE GENOMIC DNA]</scope>
    <source>
        <strain evidence="4">NK-2021</strain>
    </source>
</reference>
<dbReference type="CDD" id="cd06265">
    <property type="entry name" value="RNase_A_canonical"/>
    <property type="match status" value="1"/>
</dbReference>
<keyword evidence="2" id="KW-0812">Transmembrane</keyword>
<dbReference type="Proteomes" id="UP000826234">
    <property type="component" value="Unassembled WGS sequence"/>
</dbReference>
<dbReference type="InterPro" id="IPR001427">
    <property type="entry name" value="RNaseA"/>
</dbReference>
<keyword evidence="2" id="KW-1133">Transmembrane helix</keyword>
<dbReference type="Gene3D" id="3.10.130.10">
    <property type="entry name" value="Ribonuclease A-like domain"/>
    <property type="match status" value="1"/>
</dbReference>
<organism evidence="4 5">
    <name type="scientific">Phrynosoma platyrhinos</name>
    <name type="common">Desert horned lizard</name>
    <dbReference type="NCBI Taxonomy" id="52577"/>
    <lineage>
        <taxon>Eukaryota</taxon>
        <taxon>Metazoa</taxon>
        <taxon>Chordata</taxon>
        <taxon>Craniata</taxon>
        <taxon>Vertebrata</taxon>
        <taxon>Euteleostomi</taxon>
        <taxon>Lepidosauria</taxon>
        <taxon>Squamata</taxon>
        <taxon>Bifurcata</taxon>
        <taxon>Unidentata</taxon>
        <taxon>Episquamata</taxon>
        <taxon>Toxicofera</taxon>
        <taxon>Iguania</taxon>
        <taxon>Phrynosomatidae</taxon>
        <taxon>Phrynosomatinae</taxon>
        <taxon>Phrynosoma</taxon>
    </lineage>
</organism>
<name>A0ABQ7T997_PHRPL</name>
<proteinExistence type="inferred from homology"/>
<evidence type="ECO:0000256" key="2">
    <source>
        <dbReference type="SAM" id="Phobius"/>
    </source>
</evidence>
<feature type="domain" description="Ribonuclease A-domain" evidence="3">
    <location>
        <begin position="38"/>
        <end position="155"/>
    </location>
</feature>
<gene>
    <name evidence="4" type="ORF">JD844_001219</name>
</gene>
<evidence type="ECO:0000313" key="5">
    <source>
        <dbReference type="Proteomes" id="UP000826234"/>
    </source>
</evidence>
<comment type="caution">
    <text evidence="4">The sequence shown here is derived from an EMBL/GenBank/DDBJ whole genome shotgun (WGS) entry which is preliminary data.</text>
</comment>
<keyword evidence="2" id="KW-0472">Membrane</keyword>